<dbReference type="Proteomes" id="UP000525652">
    <property type="component" value="Unassembled WGS sequence"/>
</dbReference>
<dbReference type="InterPro" id="IPR011453">
    <property type="entry name" value="DUF1559"/>
</dbReference>
<proteinExistence type="predicted"/>
<dbReference type="PANTHER" id="PTHR30093:SF2">
    <property type="entry name" value="TYPE II SECRETION SYSTEM PROTEIN H"/>
    <property type="match status" value="1"/>
</dbReference>
<keyword evidence="1" id="KW-0812">Transmembrane</keyword>
<sequence length="236" mass="25715">MYSIRKSSAFSLVELLVGLAILAMLVGILIPVTRGAIGKARSAACASNLRQMGVAALAYASDNNGVIVPSRIKPGGGAHYWVGQLAPYLGAEDPWRGFTEDQNPYICPAIGEDDEGIGYTTFPISSGKSYYASYLINLHITARTESPNSGFSNTGTFRKCYMSQMVAPSRTMLFICGYGNMGVIYLSPGEGKFVKYPHGDKANILYLDGHVGQKTETEMIELSDNPHDVFWRGYDW</sequence>
<keyword evidence="1" id="KW-0472">Membrane</keyword>
<dbReference type="PANTHER" id="PTHR30093">
    <property type="entry name" value="GENERAL SECRETION PATHWAY PROTEIN G"/>
    <property type="match status" value="1"/>
</dbReference>
<dbReference type="RefSeq" id="WP_185693420.1">
    <property type="nucleotide sequence ID" value="NZ_JACHVA010000101.1"/>
</dbReference>
<dbReference type="InterPro" id="IPR012902">
    <property type="entry name" value="N_methyl_site"/>
</dbReference>
<evidence type="ECO:0000313" key="3">
    <source>
        <dbReference type="EMBL" id="MBC2602755.1"/>
    </source>
</evidence>
<evidence type="ECO:0000256" key="1">
    <source>
        <dbReference type="SAM" id="Phobius"/>
    </source>
</evidence>
<dbReference type="EMBL" id="JACHVA010000101">
    <property type="protein sequence ID" value="MBC2602755.1"/>
    <property type="molecule type" value="Genomic_DNA"/>
</dbReference>
<evidence type="ECO:0000259" key="2">
    <source>
        <dbReference type="Pfam" id="PF07596"/>
    </source>
</evidence>
<keyword evidence="1" id="KW-1133">Transmembrane helix</keyword>
<accession>A0A7X1AZC0</accession>
<name>A0A7X1AZC0_9BACT</name>
<feature type="domain" description="DUF1559" evidence="2">
    <location>
        <begin position="40"/>
        <end position="104"/>
    </location>
</feature>
<dbReference type="SUPFAM" id="SSF54523">
    <property type="entry name" value="Pili subunits"/>
    <property type="match status" value="1"/>
</dbReference>
<reference evidence="3 4" key="1">
    <citation type="submission" date="2020-07" db="EMBL/GenBank/DDBJ databases">
        <authorList>
            <person name="Feng X."/>
        </authorList>
    </citation>
    <scope>NUCLEOTIDE SEQUENCE [LARGE SCALE GENOMIC DNA]</scope>
    <source>
        <strain evidence="3 4">JCM14086</strain>
    </source>
</reference>
<feature type="transmembrane region" description="Helical" evidence="1">
    <location>
        <begin position="12"/>
        <end position="32"/>
    </location>
</feature>
<dbReference type="AlphaFoldDB" id="A0A7X1AZC0"/>
<evidence type="ECO:0000313" key="4">
    <source>
        <dbReference type="Proteomes" id="UP000525652"/>
    </source>
</evidence>
<keyword evidence="4" id="KW-1185">Reference proteome</keyword>
<organism evidence="3 4">
    <name type="scientific">Puniceicoccus vermicola</name>
    <dbReference type="NCBI Taxonomy" id="388746"/>
    <lineage>
        <taxon>Bacteria</taxon>
        <taxon>Pseudomonadati</taxon>
        <taxon>Verrucomicrobiota</taxon>
        <taxon>Opitutia</taxon>
        <taxon>Puniceicoccales</taxon>
        <taxon>Puniceicoccaceae</taxon>
        <taxon>Puniceicoccus</taxon>
    </lineage>
</organism>
<dbReference type="Pfam" id="PF07596">
    <property type="entry name" value="SBP_bac_10"/>
    <property type="match status" value="1"/>
</dbReference>
<protein>
    <submittedName>
        <fullName evidence="3">Prepilin-type N-terminal cleavage/methylation domain-containing protein</fullName>
    </submittedName>
</protein>
<comment type="caution">
    <text evidence="3">The sequence shown here is derived from an EMBL/GenBank/DDBJ whole genome shotgun (WGS) entry which is preliminary data.</text>
</comment>
<dbReference type="Pfam" id="PF07963">
    <property type="entry name" value="N_methyl"/>
    <property type="match status" value="1"/>
</dbReference>
<gene>
    <name evidence="3" type="ORF">H5P30_13305</name>
</gene>
<dbReference type="InterPro" id="IPR045584">
    <property type="entry name" value="Pilin-like"/>
</dbReference>
<dbReference type="Gene3D" id="3.30.700.10">
    <property type="entry name" value="Glycoprotein, Type 4 Pilin"/>
    <property type="match status" value="1"/>
</dbReference>